<gene>
    <name evidence="2" type="ORF">Poly41_65380</name>
</gene>
<organism evidence="2 3">
    <name type="scientific">Novipirellula artificiosorum</name>
    <dbReference type="NCBI Taxonomy" id="2528016"/>
    <lineage>
        <taxon>Bacteria</taxon>
        <taxon>Pseudomonadati</taxon>
        <taxon>Planctomycetota</taxon>
        <taxon>Planctomycetia</taxon>
        <taxon>Pirellulales</taxon>
        <taxon>Pirellulaceae</taxon>
        <taxon>Novipirellula</taxon>
    </lineage>
</organism>
<reference evidence="2 3" key="1">
    <citation type="submission" date="2019-02" db="EMBL/GenBank/DDBJ databases">
        <title>Deep-cultivation of Planctomycetes and their phenomic and genomic characterization uncovers novel biology.</title>
        <authorList>
            <person name="Wiegand S."/>
            <person name="Jogler M."/>
            <person name="Boedeker C."/>
            <person name="Pinto D."/>
            <person name="Vollmers J."/>
            <person name="Rivas-Marin E."/>
            <person name="Kohn T."/>
            <person name="Peeters S.H."/>
            <person name="Heuer A."/>
            <person name="Rast P."/>
            <person name="Oberbeckmann S."/>
            <person name="Bunk B."/>
            <person name="Jeske O."/>
            <person name="Meyerdierks A."/>
            <person name="Storesund J.E."/>
            <person name="Kallscheuer N."/>
            <person name="Luecker S."/>
            <person name="Lage O.M."/>
            <person name="Pohl T."/>
            <person name="Merkel B.J."/>
            <person name="Hornburger P."/>
            <person name="Mueller R.-W."/>
            <person name="Bruemmer F."/>
            <person name="Labrenz M."/>
            <person name="Spormann A.M."/>
            <person name="Op Den Camp H."/>
            <person name="Overmann J."/>
            <person name="Amann R."/>
            <person name="Jetten M.S.M."/>
            <person name="Mascher T."/>
            <person name="Medema M.H."/>
            <person name="Devos D.P."/>
            <person name="Kaster A.-K."/>
            <person name="Ovreas L."/>
            <person name="Rohde M."/>
            <person name="Galperin M.Y."/>
            <person name="Jogler C."/>
        </authorList>
    </citation>
    <scope>NUCLEOTIDE SEQUENCE [LARGE SCALE GENOMIC DNA]</scope>
    <source>
        <strain evidence="2 3">Poly41</strain>
    </source>
</reference>
<name>A0A5C6D4K1_9BACT</name>
<dbReference type="RefSeq" id="WP_146531222.1">
    <property type="nucleotide sequence ID" value="NZ_SJPV01000020.1"/>
</dbReference>
<evidence type="ECO:0008006" key="4">
    <source>
        <dbReference type="Google" id="ProtNLM"/>
    </source>
</evidence>
<dbReference type="InterPro" id="IPR007462">
    <property type="entry name" value="COV1-like"/>
</dbReference>
<keyword evidence="3" id="KW-1185">Reference proteome</keyword>
<dbReference type="EMBL" id="SJPV01000020">
    <property type="protein sequence ID" value="TWU30844.1"/>
    <property type="molecule type" value="Genomic_DNA"/>
</dbReference>
<keyword evidence="1" id="KW-0812">Transmembrane</keyword>
<comment type="caution">
    <text evidence="2">The sequence shown here is derived from an EMBL/GenBank/DDBJ whole genome shotgun (WGS) entry which is preliminary data.</text>
</comment>
<accession>A0A5C6D4K1</accession>
<feature type="transmembrane region" description="Helical" evidence="1">
    <location>
        <begin position="122"/>
        <end position="143"/>
    </location>
</feature>
<evidence type="ECO:0000256" key="1">
    <source>
        <dbReference type="SAM" id="Phobius"/>
    </source>
</evidence>
<dbReference type="AlphaFoldDB" id="A0A5C6D4K1"/>
<dbReference type="OrthoDB" id="5636623at2"/>
<dbReference type="PANTHER" id="PTHR31876:SF26">
    <property type="entry name" value="PROTEIN LIKE COV 2"/>
    <property type="match status" value="1"/>
</dbReference>
<sequence>MSNFEQGILHEEALKPTNKQEAFFRLCAMLMEAWSRYDSTFLRFAAFPENPMVDRMPNIENSRFVQRLIRYFLAGVFAVLPLVITVLAVSWVINLLAGLIGPETFLGDLLSKLGARFVDNTTVAYIVGWISVLVAIFALGFLVETGMRRLFSQIAEAFFRRVPLVGKVYDASKQIVDMLDKQGDDKLKGMGVVYCTFGEKGGAGVLALLPTPEKSMLNGREHYVVLVPQSPVPIGGGLLFVPVESVSHVDMSVDVFMSIYVSMGVTVPKMMRDINIRKAIAGGA</sequence>
<dbReference type="Proteomes" id="UP000319143">
    <property type="component" value="Unassembled WGS sequence"/>
</dbReference>
<evidence type="ECO:0000313" key="3">
    <source>
        <dbReference type="Proteomes" id="UP000319143"/>
    </source>
</evidence>
<proteinExistence type="predicted"/>
<dbReference type="Pfam" id="PF04367">
    <property type="entry name" value="DUF502"/>
    <property type="match status" value="1"/>
</dbReference>
<dbReference type="PANTHER" id="PTHR31876">
    <property type="entry name" value="COV-LIKE PROTEIN 1"/>
    <property type="match status" value="1"/>
</dbReference>
<keyword evidence="1" id="KW-1133">Transmembrane helix</keyword>
<feature type="transmembrane region" description="Helical" evidence="1">
    <location>
        <begin position="71"/>
        <end position="102"/>
    </location>
</feature>
<protein>
    <recommendedName>
        <fullName evidence="4">DUF502 domain-containing protein</fullName>
    </recommendedName>
</protein>
<evidence type="ECO:0000313" key="2">
    <source>
        <dbReference type="EMBL" id="TWU30844.1"/>
    </source>
</evidence>
<keyword evidence="1" id="KW-0472">Membrane</keyword>